<keyword evidence="2" id="KW-1185">Reference proteome</keyword>
<dbReference type="Proteomes" id="UP001595075">
    <property type="component" value="Unassembled WGS sequence"/>
</dbReference>
<dbReference type="EMBL" id="JAZHXI010000008">
    <property type="protein sequence ID" value="KAL2069058.1"/>
    <property type="molecule type" value="Genomic_DNA"/>
</dbReference>
<evidence type="ECO:0000313" key="2">
    <source>
        <dbReference type="Proteomes" id="UP001595075"/>
    </source>
</evidence>
<reference evidence="1 2" key="1">
    <citation type="journal article" date="2024" name="Commun. Biol.">
        <title>Comparative genomic analysis of thermophilic fungi reveals convergent evolutionary adaptations and gene losses.</title>
        <authorList>
            <person name="Steindorff A.S."/>
            <person name="Aguilar-Pontes M.V."/>
            <person name="Robinson A.J."/>
            <person name="Andreopoulos B."/>
            <person name="LaButti K."/>
            <person name="Kuo A."/>
            <person name="Mondo S."/>
            <person name="Riley R."/>
            <person name="Otillar R."/>
            <person name="Haridas S."/>
            <person name="Lipzen A."/>
            <person name="Grimwood J."/>
            <person name="Schmutz J."/>
            <person name="Clum A."/>
            <person name="Reid I.D."/>
            <person name="Moisan M.C."/>
            <person name="Butler G."/>
            <person name="Nguyen T.T.M."/>
            <person name="Dewar K."/>
            <person name="Conant G."/>
            <person name="Drula E."/>
            <person name="Henrissat B."/>
            <person name="Hansel C."/>
            <person name="Singer S."/>
            <person name="Hutchinson M.I."/>
            <person name="de Vries R.P."/>
            <person name="Natvig D.O."/>
            <person name="Powell A.J."/>
            <person name="Tsang A."/>
            <person name="Grigoriev I.V."/>
        </authorList>
    </citation>
    <scope>NUCLEOTIDE SEQUENCE [LARGE SCALE GENOMIC DNA]</scope>
    <source>
        <strain evidence="1 2">CBS 494.80</strain>
    </source>
</reference>
<gene>
    <name evidence="1" type="ORF">VTL71DRAFT_15396</name>
</gene>
<protein>
    <submittedName>
        <fullName evidence="1">Uncharacterized protein</fullName>
    </submittedName>
</protein>
<sequence>MNRGLENTGVSFICSLAWSGLTANSRWPGGFLLDWNLLLPSCIDVERGLHRVAQRVVIGSCILIGRGGVDGNNNWRFS</sequence>
<comment type="caution">
    <text evidence="1">The sequence shown here is derived from an EMBL/GenBank/DDBJ whole genome shotgun (WGS) entry which is preliminary data.</text>
</comment>
<accession>A0ABR4CGK5</accession>
<proteinExistence type="predicted"/>
<name>A0ABR4CGK5_9HELO</name>
<organism evidence="1 2">
    <name type="scientific">Oculimacula yallundae</name>
    <dbReference type="NCBI Taxonomy" id="86028"/>
    <lineage>
        <taxon>Eukaryota</taxon>
        <taxon>Fungi</taxon>
        <taxon>Dikarya</taxon>
        <taxon>Ascomycota</taxon>
        <taxon>Pezizomycotina</taxon>
        <taxon>Leotiomycetes</taxon>
        <taxon>Helotiales</taxon>
        <taxon>Ploettnerulaceae</taxon>
        <taxon>Oculimacula</taxon>
    </lineage>
</organism>
<evidence type="ECO:0000313" key="1">
    <source>
        <dbReference type="EMBL" id="KAL2069058.1"/>
    </source>
</evidence>